<dbReference type="Proteomes" id="UP001426770">
    <property type="component" value="Unassembled WGS sequence"/>
</dbReference>
<reference evidence="1 2" key="1">
    <citation type="submission" date="2024-02" db="EMBL/GenBank/DDBJ databases">
        <title>Lysinimicrobium sediminis NBRC 112286.</title>
        <authorList>
            <person name="Ichikawa N."/>
            <person name="Katano-Makiyama Y."/>
            <person name="Hidaka K."/>
        </authorList>
    </citation>
    <scope>NUCLEOTIDE SEQUENCE [LARGE SCALE GENOMIC DNA]</scope>
    <source>
        <strain evidence="1 2">NBRC 112286</strain>
    </source>
</reference>
<proteinExistence type="predicted"/>
<evidence type="ECO:0000313" key="2">
    <source>
        <dbReference type="Proteomes" id="UP001426770"/>
    </source>
</evidence>
<accession>A0ABP9WIF6</accession>
<keyword evidence="2" id="KW-1185">Reference proteome</keyword>
<evidence type="ECO:0000313" key="1">
    <source>
        <dbReference type="EMBL" id="GAA5518416.1"/>
    </source>
</evidence>
<comment type="caution">
    <text evidence="1">The sequence shown here is derived from an EMBL/GenBank/DDBJ whole genome shotgun (WGS) entry which is preliminary data.</text>
</comment>
<gene>
    <name evidence="1" type="ORF">Lsed01_00843</name>
</gene>
<dbReference type="EMBL" id="BAABRR010000003">
    <property type="protein sequence ID" value="GAA5518416.1"/>
    <property type="molecule type" value="Genomic_DNA"/>
</dbReference>
<organism evidence="1 2">
    <name type="scientific">Demequina sediminis</name>
    <dbReference type="NCBI Taxonomy" id="1930058"/>
    <lineage>
        <taxon>Bacteria</taxon>
        <taxon>Bacillati</taxon>
        <taxon>Actinomycetota</taxon>
        <taxon>Actinomycetes</taxon>
        <taxon>Micrococcales</taxon>
        <taxon>Demequinaceae</taxon>
        <taxon>Demequina</taxon>
    </lineage>
</organism>
<evidence type="ECO:0008006" key="3">
    <source>
        <dbReference type="Google" id="ProtNLM"/>
    </source>
</evidence>
<name>A0ABP9WIF6_9MICO</name>
<protein>
    <recommendedName>
        <fullName evidence="3">STAS domain-containing protein</fullName>
    </recommendedName>
</protein>
<sequence>MNLLAAYDLIAGLHCTTSQVRMRSTRELVSLAQSGFRRAEEEKALVEKGGVVIVDLSGVESLDYRDGEALRETLNLLVAASSRRQITLVLGVTAALSAMVQALGEGVYNAVLDASPAVVDGMSR</sequence>